<reference evidence="1 2" key="1">
    <citation type="submission" date="2024-11" db="EMBL/GenBank/DDBJ databases">
        <title>Chromosome-level genome assembly of the freshwater bivalve Anodonta woodiana.</title>
        <authorList>
            <person name="Chen X."/>
        </authorList>
    </citation>
    <scope>NUCLEOTIDE SEQUENCE [LARGE SCALE GENOMIC DNA]</scope>
    <source>
        <strain evidence="1">MN2024</strain>
        <tissue evidence="1">Gills</tissue>
    </source>
</reference>
<evidence type="ECO:0000313" key="2">
    <source>
        <dbReference type="Proteomes" id="UP001634394"/>
    </source>
</evidence>
<gene>
    <name evidence="1" type="ORF">ACJMK2_031844</name>
</gene>
<keyword evidence="2" id="KW-1185">Reference proteome</keyword>
<sequence>MGFSRHTVDFRVNNMMFSDDIGGKADETSSLGQDDIDIMRIPQSVVHQGYTWLRVDHIGSMPFFMVQSLVMANIGLYLSSYEFDQSIMQQSVYVNSSTMRWQPMSGPSHPTLIYGGKSIMYLL</sequence>
<organism evidence="1 2">
    <name type="scientific">Sinanodonta woodiana</name>
    <name type="common">Chinese pond mussel</name>
    <name type="synonym">Anodonta woodiana</name>
    <dbReference type="NCBI Taxonomy" id="1069815"/>
    <lineage>
        <taxon>Eukaryota</taxon>
        <taxon>Metazoa</taxon>
        <taxon>Spiralia</taxon>
        <taxon>Lophotrochozoa</taxon>
        <taxon>Mollusca</taxon>
        <taxon>Bivalvia</taxon>
        <taxon>Autobranchia</taxon>
        <taxon>Heteroconchia</taxon>
        <taxon>Palaeoheterodonta</taxon>
        <taxon>Unionida</taxon>
        <taxon>Unionoidea</taxon>
        <taxon>Unionidae</taxon>
        <taxon>Unioninae</taxon>
        <taxon>Sinanodonta</taxon>
    </lineage>
</organism>
<proteinExistence type="predicted"/>
<evidence type="ECO:0000313" key="1">
    <source>
        <dbReference type="EMBL" id="KAL3879550.1"/>
    </source>
</evidence>
<name>A0ABD3X3W7_SINWO</name>
<accession>A0ABD3X3W7</accession>
<dbReference type="AlphaFoldDB" id="A0ABD3X3W7"/>
<comment type="caution">
    <text evidence="1">The sequence shown here is derived from an EMBL/GenBank/DDBJ whole genome shotgun (WGS) entry which is preliminary data.</text>
</comment>
<protein>
    <submittedName>
        <fullName evidence="1">Uncharacterized protein</fullName>
    </submittedName>
</protein>
<dbReference type="EMBL" id="JBJQND010000004">
    <property type="protein sequence ID" value="KAL3879550.1"/>
    <property type="molecule type" value="Genomic_DNA"/>
</dbReference>
<dbReference type="Proteomes" id="UP001634394">
    <property type="component" value="Unassembled WGS sequence"/>
</dbReference>